<evidence type="ECO:0000313" key="3">
    <source>
        <dbReference type="Proteomes" id="UP001198962"/>
    </source>
</evidence>
<feature type="coiled-coil region" evidence="1">
    <location>
        <begin position="460"/>
        <end position="536"/>
    </location>
</feature>
<keyword evidence="3" id="KW-1185">Reference proteome</keyword>
<evidence type="ECO:0000313" key="2">
    <source>
        <dbReference type="EMBL" id="MCC2164586.1"/>
    </source>
</evidence>
<comment type="caution">
    <text evidence="2">The sequence shown here is derived from an EMBL/GenBank/DDBJ whole genome shotgun (WGS) entry which is preliminary data.</text>
</comment>
<evidence type="ECO:0000256" key="1">
    <source>
        <dbReference type="SAM" id="Coils"/>
    </source>
</evidence>
<keyword evidence="1" id="KW-0175">Coiled coil</keyword>
<accession>A0AAE3AMS7</accession>
<reference evidence="2" key="1">
    <citation type="submission" date="2021-10" db="EMBL/GenBank/DDBJ databases">
        <title>Anaerobic single-cell dispensing facilitates the cultivation of human gut bacteria.</title>
        <authorList>
            <person name="Afrizal A."/>
        </authorList>
    </citation>
    <scope>NUCLEOTIDE SEQUENCE</scope>
    <source>
        <strain evidence="2">CLA-AA-H274</strain>
    </source>
</reference>
<dbReference type="Proteomes" id="UP001198962">
    <property type="component" value="Unassembled WGS sequence"/>
</dbReference>
<name>A0AAE3AMS7_9FIRM</name>
<dbReference type="RefSeq" id="WP_308451199.1">
    <property type="nucleotide sequence ID" value="NZ_JAJEPU010000016.1"/>
</dbReference>
<protein>
    <submittedName>
        <fullName evidence="2">Uncharacterized protein</fullName>
    </submittedName>
</protein>
<dbReference type="AlphaFoldDB" id="A0AAE3AMS7"/>
<dbReference type="EMBL" id="JAJEPU010000016">
    <property type="protein sequence ID" value="MCC2164586.1"/>
    <property type="molecule type" value="Genomic_DNA"/>
</dbReference>
<sequence length="692" mass="81147">MQTFCPEIVIENVPEAEVGCIRRGQMSMEMVMSGKLQCKVRAKAKLMQYFLSVPEYRMALMERIGDLGIGRKQIPEKIRCRFPGEIGKTVENMAVLDENALELAYEQVVSGDVLEAWLEHQTLAIAYHSRKALELDQKTITISIQKYLVYALVKNERCLKEIRAVREKISGASGSSSDFRKNEFQDQNFFAWFPQWQREDARWCMELLEQIRQNAPQKGAAYQMFWEIAQSGYRKMQKFLRGCERMNGTVFAQLSTESDMALRISASVLGIAMAEKLEIPREEDFLFYTFLPVLQDYELQMNEMEEEVAISAEGRKKFREMKEVYRCEDYVKSCLEHPLRDVSDETLRKMMAEAEGMEGTEAEHAENGDGDSTEVGCDYREIFSIFHMNPRMLQGIQLTDQEIQKIFSLNADMDWEEYMPWLLASTLCKYIGRLTEYCERNREEREEQKRRKKFFGDGEKQIDVEECERLLRRLQELQRENLDLRERLERMKTDRKNLDQSLCQANQCLEQRKDQIEELRREQERRGKELNQLREYVWQMTGSFRGGSGRSQNPYLGQCIDESENSKDTENTKDTKAIKETEEIEKMGGNCAENLRTILKGRRVIVIGGHVNWQKRFREQFPQWQFMSADKNNYDGESIRSKEVIIVNTAVLKHSCYYRVLAERGENQILLYVNGSNPERCMQELIEQLKCV</sequence>
<proteinExistence type="predicted"/>
<gene>
    <name evidence="2" type="ORF">LKD32_06785</name>
</gene>
<organism evidence="2 3">
    <name type="scientific">Brotaphodocola catenula</name>
    <dbReference type="NCBI Taxonomy" id="2885361"/>
    <lineage>
        <taxon>Bacteria</taxon>
        <taxon>Bacillati</taxon>
        <taxon>Bacillota</taxon>
        <taxon>Clostridia</taxon>
        <taxon>Lachnospirales</taxon>
        <taxon>Lachnospiraceae</taxon>
        <taxon>Brotaphodocola</taxon>
    </lineage>
</organism>